<dbReference type="InterPro" id="IPR036865">
    <property type="entry name" value="CRAL-TRIO_dom_sf"/>
</dbReference>
<keyword evidence="6 16" id="KW-0963">Cytoplasm</keyword>
<evidence type="ECO:0000256" key="16">
    <source>
        <dbReference type="RuleBase" id="RU367059"/>
    </source>
</evidence>
<keyword evidence="10 16" id="KW-0492">Microsome</keyword>
<dbReference type="PANTHER" id="PTHR47669:SF1">
    <property type="entry name" value="PHOSPHATIDYLINOSITOL TRANSFER PROTEIN SFH5"/>
    <property type="match status" value="1"/>
</dbReference>
<dbReference type="GO" id="GO:0017157">
    <property type="term" value="P:regulation of exocytosis"/>
    <property type="evidence" value="ECO:0007669"/>
    <property type="project" value="TreeGrafter"/>
</dbReference>
<evidence type="ECO:0000259" key="18">
    <source>
        <dbReference type="PROSITE" id="PS50191"/>
    </source>
</evidence>
<comment type="cofactor">
    <cofactor evidence="1">
        <name>heme b</name>
        <dbReference type="ChEBI" id="CHEBI:60344"/>
    </cofactor>
</comment>
<feature type="compositionally biased region" description="Low complexity" evidence="17">
    <location>
        <begin position="64"/>
        <end position="86"/>
    </location>
</feature>
<dbReference type="Gene3D" id="3.40.525.10">
    <property type="entry name" value="CRAL-TRIO lipid binding domain"/>
    <property type="match status" value="1"/>
</dbReference>
<evidence type="ECO:0000256" key="10">
    <source>
        <dbReference type="ARBA" id="ARBA00022848"/>
    </source>
</evidence>
<evidence type="ECO:0000256" key="17">
    <source>
        <dbReference type="SAM" id="MobiDB-lite"/>
    </source>
</evidence>
<dbReference type="OrthoDB" id="75724at2759"/>
<evidence type="ECO:0000256" key="6">
    <source>
        <dbReference type="ARBA" id="ARBA00022490"/>
    </source>
</evidence>
<dbReference type="GO" id="GO:0008526">
    <property type="term" value="F:phosphatidylinositol transfer activity"/>
    <property type="evidence" value="ECO:0007669"/>
    <property type="project" value="UniProtKB-UniRule"/>
</dbReference>
<dbReference type="EMBL" id="LJZO01000010">
    <property type="protein sequence ID" value="ROV99816.1"/>
    <property type="molecule type" value="Genomic_DNA"/>
</dbReference>
<comment type="function">
    <text evidence="15">Non-classical phosphatidylinositol (PtdIns) transfer protein (PITP), which exhibits PtdIns-binding/transfer activity in the absence of detectable PtdCho-binding/transfer activity. Regulates PtdIns(4,5)P2 homeostasis at the plasma membrane. Heme-binding protein that may play a role in organic oxidant-induced stress responses.</text>
</comment>
<comment type="caution">
    <text evidence="19">The sequence shown here is derived from an EMBL/GenBank/DDBJ whole genome shotgun (WGS) entry which is preliminary data.</text>
</comment>
<feature type="compositionally biased region" description="Basic and acidic residues" evidence="17">
    <location>
        <begin position="20"/>
        <end position="38"/>
    </location>
</feature>
<dbReference type="GO" id="GO:0005886">
    <property type="term" value="C:plasma membrane"/>
    <property type="evidence" value="ECO:0007669"/>
    <property type="project" value="TreeGrafter"/>
</dbReference>
<evidence type="ECO:0000256" key="5">
    <source>
        <dbReference type="ARBA" id="ARBA00022448"/>
    </source>
</evidence>
<dbReference type="GO" id="GO:0043001">
    <property type="term" value="P:Golgi to plasma membrane protein transport"/>
    <property type="evidence" value="ECO:0007669"/>
    <property type="project" value="TreeGrafter"/>
</dbReference>
<keyword evidence="9 16" id="KW-0256">Endoplasmic reticulum</keyword>
<feature type="region of interest" description="Disordered" evidence="17">
    <location>
        <begin position="1"/>
        <end position="113"/>
    </location>
</feature>
<keyword evidence="11" id="KW-0408">Iron</keyword>
<proteinExistence type="inferred from homology"/>
<evidence type="ECO:0000313" key="20">
    <source>
        <dbReference type="Proteomes" id="UP000284375"/>
    </source>
</evidence>
<dbReference type="Pfam" id="PF03765">
    <property type="entry name" value="CRAL_TRIO_N"/>
    <property type="match status" value="1"/>
</dbReference>
<evidence type="ECO:0000256" key="15">
    <source>
        <dbReference type="ARBA" id="ARBA00024180"/>
    </source>
</evidence>
<dbReference type="InterPro" id="IPR001251">
    <property type="entry name" value="CRAL-TRIO_dom"/>
</dbReference>
<evidence type="ECO:0000256" key="9">
    <source>
        <dbReference type="ARBA" id="ARBA00022824"/>
    </source>
</evidence>
<evidence type="ECO:0000256" key="2">
    <source>
        <dbReference type="ARBA" id="ARBA00004406"/>
    </source>
</evidence>
<dbReference type="SUPFAM" id="SSF52087">
    <property type="entry name" value="CRAL/TRIO domain"/>
    <property type="match status" value="2"/>
</dbReference>
<evidence type="ECO:0000256" key="12">
    <source>
        <dbReference type="ARBA" id="ARBA00023055"/>
    </source>
</evidence>
<keyword evidence="7" id="KW-0349">Heme</keyword>
<dbReference type="InterPro" id="IPR011074">
    <property type="entry name" value="CRAL/TRIO_N_dom"/>
</dbReference>
<evidence type="ECO:0000256" key="3">
    <source>
        <dbReference type="ARBA" id="ARBA00006667"/>
    </source>
</evidence>
<dbReference type="Proteomes" id="UP000284375">
    <property type="component" value="Unassembled WGS sequence"/>
</dbReference>
<comment type="subcellular location">
    <subcellularLocation>
        <location evidence="16">Cytoplasm</location>
    </subcellularLocation>
    <subcellularLocation>
        <location evidence="2 16">Endoplasmic reticulum membrane</location>
        <topology evidence="2 16">Peripheral membrane protein</topology>
    </subcellularLocation>
    <subcellularLocation>
        <location evidence="16">Microsome membrane</location>
        <topology evidence="16">Peripheral membrane protein</topology>
    </subcellularLocation>
</comment>
<organism evidence="19 20">
    <name type="scientific">Cytospora chrysosperma</name>
    <name type="common">Cytospora canker fungus</name>
    <name type="synonym">Sphaeria chrysosperma</name>
    <dbReference type="NCBI Taxonomy" id="252740"/>
    <lineage>
        <taxon>Eukaryota</taxon>
        <taxon>Fungi</taxon>
        <taxon>Dikarya</taxon>
        <taxon>Ascomycota</taxon>
        <taxon>Pezizomycotina</taxon>
        <taxon>Sordariomycetes</taxon>
        <taxon>Sordariomycetidae</taxon>
        <taxon>Diaporthales</taxon>
        <taxon>Cytosporaceae</taxon>
        <taxon>Cytospora</taxon>
    </lineage>
</organism>
<dbReference type="SUPFAM" id="SSF46938">
    <property type="entry name" value="CRAL/TRIO N-terminal domain"/>
    <property type="match status" value="1"/>
</dbReference>
<dbReference type="GO" id="GO:0046872">
    <property type="term" value="F:metal ion binding"/>
    <property type="evidence" value="ECO:0007669"/>
    <property type="project" value="UniProtKB-KW"/>
</dbReference>
<keyword evidence="8" id="KW-0479">Metal-binding</keyword>
<gene>
    <name evidence="19" type="ORF">VSDG_02959</name>
</gene>
<accession>A0A423W8Z0</accession>
<dbReference type="STRING" id="252740.A0A423W8Z0"/>
<name>A0A423W8Z0_CYTCH</name>
<evidence type="ECO:0000256" key="4">
    <source>
        <dbReference type="ARBA" id="ARBA00018320"/>
    </source>
</evidence>
<evidence type="ECO:0000313" key="19">
    <source>
        <dbReference type="EMBL" id="ROV99816.1"/>
    </source>
</evidence>
<dbReference type="AlphaFoldDB" id="A0A423W8Z0"/>
<evidence type="ECO:0000256" key="8">
    <source>
        <dbReference type="ARBA" id="ARBA00022723"/>
    </source>
</evidence>
<keyword evidence="20" id="KW-1185">Reference proteome</keyword>
<reference evidence="19 20" key="1">
    <citation type="submission" date="2015-09" db="EMBL/GenBank/DDBJ databases">
        <title>Host preference determinants of Valsa canker pathogens revealed by comparative genomics.</title>
        <authorList>
            <person name="Yin Z."/>
            <person name="Huang L."/>
        </authorList>
    </citation>
    <scope>NUCLEOTIDE SEQUENCE [LARGE SCALE GENOMIC DNA]</scope>
    <source>
        <strain evidence="19 20">YSFL</strain>
    </source>
</reference>
<sequence>MADTSNTEAPLKVDATPAEEETKADGPAETCQAEKTDPEVPTETMTDPAPAQATATESSQVPVAAEAAKDTPATATSTASPVATETMAECAKPSEETNDKSKAEEKAESTAKEAIPKKTPLDEFGAKLPEILKEVEHDEMWGVKLVTPVSTHVPTQIVLQKFLNANDGELPKAVDQFRGALKFRKEKKPLELVKKTFNAKKFADLGAVTVYPIKGSTVPEVFTWNLYGNVKGKMEEVFVPLDEFMDYRIALQELGIQQLKLNDATEPITTESDPYKIMQVHDYKSISFLRQPPSVKAASTEVIKQFALAYPELLKARTGYHLSPPDTILPRPFADSEKFFVNVPAIMGWMYALIKVFIAEKTAKKFHPMANGANLAAEFKTSSMEEKQLPKEYGGEGGSGDGKMKDIPGLVNVLKFE</sequence>
<dbReference type="GO" id="GO:0005829">
    <property type="term" value="C:cytosol"/>
    <property type="evidence" value="ECO:0007669"/>
    <property type="project" value="TreeGrafter"/>
</dbReference>
<dbReference type="CDD" id="cd00170">
    <property type="entry name" value="SEC14"/>
    <property type="match status" value="1"/>
</dbReference>
<dbReference type="PANTHER" id="PTHR47669">
    <property type="entry name" value="PHOSPHATIDYLINOSITOL TRANSFER PROTEIN SFH5"/>
    <property type="match status" value="1"/>
</dbReference>
<keyword evidence="5 16" id="KW-0813">Transport</keyword>
<evidence type="ECO:0000256" key="13">
    <source>
        <dbReference type="ARBA" id="ARBA00023136"/>
    </source>
</evidence>
<feature type="compositionally biased region" description="Basic and acidic residues" evidence="17">
    <location>
        <begin position="92"/>
        <end position="113"/>
    </location>
</feature>
<dbReference type="PROSITE" id="PS50191">
    <property type="entry name" value="CRAL_TRIO"/>
    <property type="match status" value="1"/>
</dbReference>
<dbReference type="GO" id="GO:0032541">
    <property type="term" value="C:cortical endoplasmic reticulum"/>
    <property type="evidence" value="ECO:0007669"/>
    <property type="project" value="TreeGrafter"/>
</dbReference>
<dbReference type="GO" id="GO:0005789">
    <property type="term" value="C:endoplasmic reticulum membrane"/>
    <property type="evidence" value="ECO:0007669"/>
    <property type="project" value="UniProtKB-SubCell"/>
</dbReference>
<protein>
    <recommendedName>
        <fullName evidence="4 16">Phosphatidylinositol transfer protein SFH5</fullName>
        <shortName evidence="16">PITP SFH5</shortName>
    </recommendedName>
</protein>
<evidence type="ECO:0000256" key="11">
    <source>
        <dbReference type="ARBA" id="ARBA00023004"/>
    </source>
</evidence>
<comment type="catalytic activity">
    <reaction evidence="14">
        <text>a 1,2-diacyl-sn-glycero-3-phospho-(1D-myo-inositol)(in) = a 1,2-diacyl-sn-glycero-3-phospho-(1D-myo-inositol)(out)</text>
        <dbReference type="Rhea" id="RHEA:38691"/>
        <dbReference type="ChEBI" id="CHEBI:57880"/>
    </reaction>
    <physiologicalReaction direction="left-to-right" evidence="14">
        <dbReference type="Rhea" id="RHEA:38692"/>
    </physiologicalReaction>
</comment>
<dbReference type="InterPro" id="IPR042938">
    <property type="entry name" value="Sfh5"/>
</dbReference>
<evidence type="ECO:0000256" key="7">
    <source>
        <dbReference type="ARBA" id="ARBA00022617"/>
    </source>
</evidence>
<keyword evidence="12 16" id="KW-0445">Lipid transport</keyword>
<comment type="similarity">
    <text evidence="3 16">Belongs to the SFH5 family.</text>
</comment>
<dbReference type="InterPro" id="IPR036273">
    <property type="entry name" value="CRAL/TRIO_N_dom_sf"/>
</dbReference>
<evidence type="ECO:0000256" key="1">
    <source>
        <dbReference type="ARBA" id="ARBA00001970"/>
    </source>
</evidence>
<feature type="domain" description="CRAL-TRIO" evidence="18">
    <location>
        <begin position="242"/>
        <end position="401"/>
    </location>
</feature>
<dbReference type="Pfam" id="PF00650">
    <property type="entry name" value="CRAL_TRIO"/>
    <property type="match status" value="1"/>
</dbReference>
<evidence type="ECO:0000256" key="14">
    <source>
        <dbReference type="ARBA" id="ARBA00024146"/>
    </source>
</evidence>
<keyword evidence="13 16" id="KW-0472">Membrane</keyword>